<gene>
    <name evidence="1" type="ORF">GMARGA_LOCUS9477</name>
</gene>
<evidence type="ECO:0000313" key="1">
    <source>
        <dbReference type="EMBL" id="CAG8653419.1"/>
    </source>
</evidence>
<accession>A0ABN7URX5</accession>
<sequence>HITISWKFQTKLPSSLPFEKYLALQTIESSFFAAVHPPRYARASEFRFDLSVLFEDKTVLLNVTDTSSHETDLPGTGNFADIEIMKVLIANKEATNLGTILARIANTAL</sequence>
<reference evidence="1 2" key="1">
    <citation type="submission" date="2021-06" db="EMBL/GenBank/DDBJ databases">
        <authorList>
            <person name="Kallberg Y."/>
            <person name="Tangrot J."/>
            <person name="Rosling A."/>
        </authorList>
    </citation>
    <scope>NUCLEOTIDE SEQUENCE [LARGE SCALE GENOMIC DNA]</scope>
    <source>
        <strain evidence="1 2">120-4 pot B 10/14</strain>
    </source>
</reference>
<organism evidence="1 2">
    <name type="scientific">Gigaspora margarita</name>
    <dbReference type="NCBI Taxonomy" id="4874"/>
    <lineage>
        <taxon>Eukaryota</taxon>
        <taxon>Fungi</taxon>
        <taxon>Fungi incertae sedis</taxon>
        <taxon>Mucoromycota</taxon>
        <taxon>Glomeromycotina</taxon>
        <taxon>Glomeromycetes</taxon>
        <taxon>Diversisporales</taxon>
        <taxon>Gigasporaceae</taxon>
        <taxon>Gigaspora</taxon>
    </lineage>
</organism>
<proteinExistence type="predicted"/>
<evidence type="ECO:0000313" key="2">
    <source>
        <dbReference type="Proteomes" id="UP000789901"/>
    </source>
</evidence>
<keyword evidence="2" id="KW-1185">Reference proteome</keyword>
<comment type="caution">
    <text evidence="1">The sequence shown here is derived from an EMBL/GenBank/DDBJ whole genome shotgun (WGS) entry which is preliminary data.</text>
</comment>
<feature type="non-terminal residue" evidence="1">
    <location>
        <position position="1"/>
    </location>
</feature>
<protein>
    <submittedName>
        <fullName evidence="1">8946_t:CDS:1</fullName>
    </submittedName>
</protein>
<dbReference type="EMBL" id="CAJVQB010005113">
    <property type="protein sequence ID" value="CAG8653419.1"/>
    <property type="molecule type" value="Genomic_DNA"/>
</dbReference>
<dbReference type="Proteomes" id="UP000789901">
    <property type="component" value="Unassembled WGS sequence"/>
</dbReference>
<name>A0ABN7URX5_GIGMA</name>